<evidence type="ECO:0000256" key="1">
    <source>
        <dbReference type="ARBA" id="ARBA00022723"/>
    </source>
</evidence>
<evidence type="ECO:0000313" key="6">
    <source>
        <dbReference type="EMBL" id="KAB8134726.1"/>
    </source>
</evidence>
<dbReference type="Gene3D" id="3.30.470.20">
    <property type="entry name" value="ATP-grasp fold, B domain"/>
    <property type="match status" value="1"/>
</dbReference>
<dbReference type="AlphaFoldDB" id="A0A7C8GU02"/>
<dbReference type="GO" id="GO:0046872">
    <property type="term" value="F:metal ion binding"/>
    <property type="evidence" value="ECO:0007669"/>
    <property type="project" value="UniProtKB-KW"/>
</dbReference>
<evidence type="ECO:0000259" key="5">
    <source>
        <dbReference type="PROSITE" id="PS50975"/>
    </source>
</evidence>
<keyword evidence="7" id="KW-1185">Reference proteome</keyword>
<keyword evidence="6" id="KW-0436">Ligase</keyword>
<dbReference type="EMBL" id="WEID01000054">
    <property type="protein sequence ID" value="KAB8134726.1"/>
    <property type="molecule type" value="Genomic_DNA"/>
</dbReference>
<dbReference type="Gene3D" id="3.40.50.20">
    <property type="match status" value="1"/>
</dbReference>
<keyword evidence="1" id="KW-0479">Metal-binding</keyword>
<dbReference type="PROSITE" id="PS50975">
    <property type="entry name" value="ATP_GRASP"/>
    <property type="match status" value="1"/>
</dbReference>
<evidence type="ECO:0000313" key="7">
    <source>
        <dbReference type="Proteomes" id="UP000480246"/>
    </source>
</evidence>
<dbReference type="Pfam" id="PF08443">
    <property type="entry name" value="RimK"/>
    <property type="match status" value="1"/>
</dbReference>
<dbReference type="InterPro" id="IPR011761">
    <property type="entry name" value="ATP-grasp"/>
</dbReference>
<dbReference type="InterPro" id="IPR013651">
    <property type="entry name" value="ATP-grasp_RimK-type"/>
</dbReference>
<evidence type="ECO:0000256" key="2">
    <source>
        <dbReference type="ARBA" id="ARBA00022741"/>
    </source>
</evidence>
<feature type="domain" description="ATP-grasp" evidence="5">
    <location>
        <begin position="119"/>
        <end position="308"/>
    </location>
</feature>
<accession>A0A7C8GU02</accession>
<sequence length="311" mass="34799">MVQCYKFTFLIKKGAIILNGWVIYNGHLAAEAFLQFPKQIKKTGSEKNIEINVVANNHLCYQATKNGVYLKHAEGWELPSFVIFHDKDIALARQLELLDIPVYNNAQSIEICDNKVLMYQHLAKKNVNIPKTVIAPKIFSNTTTIELESFLTLAKEFSYPFIMKEGYGSFGEQVYLIHNEEEYIARIKAIYDKPFVLQEFVDSSYGRDIRIFVVGDKVVAGLKRSSDIDFRANVYLGSKVEGYHASPAEKELAVAAAKAVGATYCGVDLLIGKNGEPIICEVNTNAHVANILKHTGVNVAEPILDHIITQL</sequence>
<dbReference type="InterPro" id="IPR004666">
    <property type="entry name" value="Rp_bS6_RimK/Lys_biosynth_LsyX"/>
</dbReference>
<keyword evidence="3 4" id="KW-0067">ATP-binding</keyword>
<dbReference type="PANTHER" id="PTHR21621:SF0">
    <property type="entry name" value="BETA-CITRYLGLUTAMATE SYNTHASE B-RELATED"/>
    <property type="match status" value="1"/>
</dbReference>
<dbReference type="Proteomes" id="UP000480246">
    <property type="component" value="Unassembled WGS sequence"/>
</dbReference>
<dbReference type="NCBIfam" id="TIGR00768">
    <property type="entry name" value="rimK_fam"/>
    <property type="match status" value="1"/>
</dbReference>
<protein>
    <submittedName>
        <fullName evidence="6">RimK family alpha-L-glutamate ligase</fullName>
    </submittedName>
</protein>
<proteinExistence type="predicted"/>
<dbReference type="GO" id="GO:0005737">
    <property type="term" value="C:cytoplasm"/>
    <property type="evidence" value="ECO:0007669"/>
    <property type="project" value="TreeGrafter"/>
</dbReference>
<evidence type="ECO:0000256" key="3">
    <source>
        <dbReference type="ARBA" id="ARBA00022840"/>
    </source>
</evidence>
<dbReference type="PANTHER" id="PTHR21621">
    <property type="entry name" value="RIBOSOMAL PROTEIN S6 MODIFICATION PROTEIN"/>
    <property type="match status" value="1"/>
</dbReference>
<dbReference type="GO" id="GO:0018169">
    <property type="term" value="F:ribosomal S6-glutamic acid ligase activity"/>
    <property type="evidence" value="ECO:0007669"/>
    <property type="project" value="TreeGrafter"/>
</dbReference>
<dbReference type="OrthoDB" id="9786585at2"/>
<name>A0A7C8GU02_9BACI</name>
<evidence type="ECO:0000256" key="4">
    <source>
        <dbReference type="PROSITE-ProRule" id="PRU00409"/>
    </source>
</evidence>
<comment type="caution">
    <text evidence="6">The sequence shown here is derived from an EMBL/GenBank/DDBJ whole genome shotgun (WGS) entry which is preliminary data.</text>
</comment>
<organism evidence="6 7">
    <name type="scientific">Gracilibacillus oryzae</name>
    <dbReference type="NCBI Taxonomy" id="1672701"/>
    <lineage>
        <taxon>Bacteria</taxon>
        <taxon>Bacillati</taxon>
        <taxon>Bacillota</taxon>
        <taxon>Bacilli</taxon>
        <taxon>Bacillales</taxon>
        <taxon>Bacillaceae</taxon>
        <taxon>Gracilibacillus</taxon>
    </lineage>
</organism>
<dbReference type="SUPFAM" id="SSF56059">
    <property type="entry name" value="Glutathione synthetase ATP-binding domain-like"/>
    <property type="match status" value="1"/>
</dbReference>
<gene>
    <name evidence="6" type="ORF">F9U64_11345</name>
</gene>
<dbReference type="GO" id="GO:0009432">
    <property type="term" value="P:SOS response"/>
    <property type="evidence" value="ECO:0007669"/>
    <property type="project" value="TreeGrafter"/>
</dbReference>
<keyword evidence="2 4" id="KW-0547">Nucleotide-binding</keyword>
<dbReference type="GO" id="GO:0005524">
    <property type="term" value="F:ATP binding"/>
    <property type="evidence" value="ECO:0007669"/>
    <property type="project" value="UniProtKB-UniRule"/>
</dbReference>
<reference evidence="6 7" key="1">
    <citation type="submission" date="2019-10" db="EMBL/GenBank/DDBJ databases">
        <title>Gracilibacillus sp. nov. isolated from rice seeds.</title>
        <authorList>
            <person name="He S."/>
        </authorList>
    </citation>
    <scope>NUCLEOTIDE SEQUENCE [LARGE SCALE GENOMIC DNA]</scope>
    <source>
        <strain evidence="6 7">TD8</strain>
    </source>
</reference>